<evidence type="ECO:0000313" key="6">
    <source>
        <dbReference type="EMBL" id="TSH93034.1"/>
    </source>
</evidence>
<dbReference type="OrthoDB" id="9028214at2"/>
<feature type="domain" description="HTH gntR-type" evidence="5">
    <location>
        <begin position="33"/>
        <end position="103"/>
    </location>
</feature>
<dbReference type="InterPro" id="IPR036388">
    <property type="entry name" value="WH-like_DNA-bd_sf"/>
</dbReference>
<dbReference type="SUPFAM" id="SSF46785">
    <property type="entry name" value="Winged helix' DNA-binding domain"/>
    <property type="match status" value="1"/>
</dbReference>
<keyword evidence="7" id="KW-1185">Reference proteome</keyword>
<dbReference type="SMART" id="SM00345">
    <property type="entry name" value="HTH_GNTR"/>
    <property type="match status" value="1"/>
</dbReference>
<dbReference type="Pfam" id="PF00392">
    <property type="entry name" value="GntR"/>
    <property type="match status" value="1"/>
</dbReference>
<gene>
    <name evidence="6" type="ORF">FOZ76_16755</name>
</gene>
<evidence type="ECO:0000256" key="3">
    <source>
        <dbReference type="ARBA" id="ARBA00023163"/>
    </source>
</evidence>
<reference evidence="6 7" key="1">
    <citation type="submission" date="2019-07" db="EMBL/GenBank/DDBJ databases">
        <title>Qingshengfaniella alkalisoli gen. nov., sp. nov., isolated from saline soil.</title>
        <authorList>
            <person name="Xu L."/>
            <person name="Huang X.-X."/>
            <person name="Sun J.-Q."/>
        </authorList>
    </citation>
    <scope>NUCLEOTIDE SEQUENCE [LARGE SCALE GENOMIC DNA]</scope>
    <source>
        <strain evidence="6 7">DSM 27279</strain>
    </source>
</reference>
<evidence type="ECO:0000256" key="4">
    <source>
        <dbReference type="SAM" id="MobiDB-lite"/>
    </source>
</evidence>
<feature type="region of interest" description="Disordered" evidence="4">
    <location>
        <begin position="1"/>
        <end position="27"/>
    </location>
</feature>
<dbReference type="PANTHER" id="PTHR43537">
    <property type="entry name" value="TRANSCRIPTIONAL REGULATOR, GNTR FAMILY"/>
    <property type="match status" value="1"/>
</dbReference>
<organism evidence="6 7">
    <name type="scientific">Verticiella sediminum</name>
    <dbReference type="NCBI Taxonomy" id="1247510"/>
    <lineage>
        <taxon>Bacteria</taxon>
        <taxon>Pseudomonadati</taxon>
        <taxon>Pseudomonadota</taxon>
        <taxon>Betaproteobacteria</taxon>
        <taxon>Burkholderiales</taxon>
        <taxon>Alcaligenaceae</taxon>
        <taxon>Verticiella</taxon>
    </lineage>
</organism>
<accession>A0A556AJF0</accession>
<keyword evidence="1" id="KW-0805">Transcription regulation</keyword>
<dbReference type="GO" id="GO:0003700">
    <property type="term" value="F:DNA-binding transcription factor activity"/>
    <property type="evidence" value="ECO:0007669"/>
    <property type="project" value="InterPro"/>
</dbReference>
<dbReference type="InterPro" id="IPR000524">
    <property type="entry name" value="Tscrpt_reg_HTH_GntR"/>
</dbReference>
<dbReference type="PRINTS" id="PR00035">
    <property type="entry name" value="HTHGNTR"/>
</dbReference>
<dbReference type="AlphaFoldDB" id="A0A556AJF0"/>
<sequence length="265" mass="30043">MPKARPPEREPDHFDAMERPGKQGPRFAPIKAKRAFEEVCEQIRREVALGNLKPGDRLPPERELAEQLKVSRTAIREAMRSLENAGLVQCQQGMGGGAFIREGDSMAVTQAVRDMVMLGQIPSRNVTEARIILTEQAIRLACERATEADLSAIERDIDKSEALTLQGNFTRRNAYITEFYRVLAQATHNQVIVMLVESLSELTRSLLEKASPEPRKDFISVRRNVLRLMRARDAEGAVREMRAHLQRLDKHLERHEKMPETAAVD</sequence>
<proteinExistence type="predicted"/>
<dbReference type="InterPro" id="IPR008920">
    <property type="entry name" value="TF_FadR/GntR_C"/>
</dbReference>
<keyword evidence="3" id="KW-0804">Transcription</keyword>
<evidence type="ECO:0000256" key="1">
    <source>
        <dbReference type="ARBA" id="ARBA00023015"/>
    </source>
</evidence>
<dbReference type="Gene3D" id="1.20.120.530">
    <property type="entry name" value="GntR ligand-binding domain-like"/>
    <property type="match status" value="1"/>
</dbReference>
<evidence type="ECO:0000259" key="5">
    <source>
        <dbReference type="PROSITE" id="PS50949"/>
    </source>
</evidence>
<dbReference type="CDD" id="cd07377">
    <property type="entry name" value="WHTH_GntR"/>
    <property type="match status" value="1"/>
</dbReference>
<dbReference type="InterPro" id="IPR036390">
    <property type="entry name" value="WH_DNA-bd_sf"/>
</dbReference>
<dbReference type="SMART" id="SM00895">
    <property type="entry name" value="FCD"/>
    <property type="match status" value="1"/>
</dbReference>
<name>A0A556AJF0_9BURK</name>
<feature type="compositionally biased region" description="Basic and acidic residues" evidence="4">
    <location>
        <begin position="1"/>
        <end position="21"/>
    </location>
</feature>
<keyword evidence="2" id="KW-0238">DNA-binding</keyword>
<dbReference type="Pfam" id="PF07729">
    <property type="entry name" value="FCD"/>
    <property type="match status" value="1"/>
</dbReference>
<dbReference type="SUPFAM" id="SSF48008">
    <property type="entry name" value="GntR ligand-binding domain-like"/>
    <property type="match status" value="1"/>
</dbReference>
<protein>
    <submittedName>
        <fullName evidence="6">FadR family transcriptional regulator</fullName>
    </submittedName>
</protein>
<dbReference type="PROSITE" id="PS50949">
    <property type="entry name" value="HTH_GNTR"/>
    <property type="match status" value="1"/>
</dbReference>
<dbReference type="RefSeq" id="WP_143949401.1">
    <property type="nucleotide sequence ID" value="NZ_BAABMB010000001.1"/>
</dbReference>
<dbReference type="PANTHER" id="PTHR43537:SF5">
    <property type="entry name" value="UXU OPERON TRANSCRIPTIONAL REGULATOR"/>
    <property type="match status" value="1"/>
</dbReference>
<dbReference type="InterPro" id="IPR011711">
    <property type="entry name" value="GntR_C"/>
</dbReference>
<dbReference type="Gene3D" id="1.10.10.10">
    <property type="entry name" value="Winged helix-like DNA-binding domain superfamily/Winged helix DNA-binding domain"/>
    <property type="match status" value="1"/>
</dbReference>
<dbReference type="Proteomes" id="UP000318405">
    <property type="component" value="Unassembled WGS sequence"/>
</dbReference>
<evidence type="ECO:0000313" key="7">
    <source>
        <dbReference type="Proteomes" id="UP000318405"/>
    </source>
</evidence>
<dbReference type="GO" id="GO:0003677">
    <property type="term" value="F:DNA binding"/>
    <property type="evidence" value="ECO:0007669"/>
    <property type="project" value="UniProtKB-KW"/>
</dbReference>
<comment type="caution">
    <text evidence="6">The sequence shown here is derived from an EMBL/GenBank/DDBJ whole genome shotgun (WGS) entry which is preliminary data.</text>
</comment>
<evidence type="ECO:0000256" key="2">
    <source>
        <dbReference type="ARBA" id="ARBA00023125"/>
    </source>
</evidence>
<dbReference type="EMBL" id="VLTJ01000029">
    <property type="protein sequence ID" value="TSH93034.1"/>
    <property type="molecule type" value="Genomic_DNA"/>
</dbReference>